<dbReference type="Pfam" id="PF00207">
    <property type="entry name" value="A2M"/>
    <property type="match status" value="1"/>
</dbReference>
<dbReference type="PANTHER" id="PTHR40094">
    <property type="entry name" value="ALPHA-2-MACROGLOBULIN HOMOLOG"/>
    <property type="match status" value="1"/>
</dbReference>
<name>A0A6I0ZVN1_PHOVU</name>
<dbReference type="RefSeq" id="WP_270213418.1">
    <property type="nucleotide sequence ID" value="NZ_JAQDMD010000005.1"/>
</dbReference>
<dbReference type="GO" id="GO:0004866">
    <property type="term" value="F:endopeptidase inhibitor activity"/>
    <property type="evidence" value="ECO:0007669"/>
    <property type="project" value="InterPro"/>
</dbReference>
<comment type="similarity">
    <text evidence="1">Belongs to the protease inhibitor I39 (alpha-2-macroglobulin) family. Bacterial alpha-2-macroglobulin subfamily.</text>
</comment>
<keyword evidence="2" id="KW-0732">Signal</keyword>
<dbReference type="Gene3D" id="1.50.10.20">
    <property type="match status" value="1"/>
</dbReference>
<dbReference type="InterPro" id="IPR002890">
    <property type="entry name" value="MG2"/>
</dbReference>
<gene>
    <name evidence="4" type="ORF">GAY98_03505</name>
</gene>
<accession>A0A6I0ZVN1</accession>
<dbReference type="InterPro" id="IPR001599">
    <property type="entry name" value="Macroglobln_a2"/>
</dbReference>
<evidence type="ECO:0000313" key="5">
    <source>
        <dbReference type="Proteomes" id="UP000469427"/>
    </source>
</evidence>
<dbReference type="Pfam" id="PF01835">
    <property type="entry name" value="MG2"/>
    <property type="match status" value="1"/>
</dbReference>
<dbReference type="Proteomes" id="UP000469427">
    <property type="component" value="Unassembled WGS sequence"/>
</dbReference>
<reference evidence="4 5" key="1">
    <citation type="journal article" date="2019" name="Nat. Med.">
        <title>A library of human gut bacterial isolates paired with longitudinal multiomics data enables mechanistic microbiome research.</title>
        <authorList>
            <person name="Poyet M."/>
            <person name="Groussin M."/>
            <person name="Gibbons S.M."/>
            <person name="Avila-Pacheco J."/>
            <person name="Jiang X."/>
            <person name="Kearney S.M."/>
            <person name="Perrotta A.R."/>
            <person name="Berdy B."/>
            <person name="Zhao S."/>
            <person name="Lieberman T.D."/>
            <person name="Swanson P.K."/>
            <person name="Smith M."/>
            <person name="Roesemann S."/>
            <person name="Alexander J.E."/>
            <person name="Rich S.A."/>
            <person name="Livny J."/>
            <person name="Vlamakis H."/>
            <person name="Clish C."/>
            <person name="Bullock K."/>
            <person name="Deik A."/>
            <person name="Scott J."/>
            <person name="Pierce K.A."/>
            <person name="Xavier R.J."/>
            <person name="Alm E.J."/>
        </authorList>
    </citation>
    <scope>NUCLEOTIDE SEQUENCE [LARGE SCALE GENOMIC DNA]</scope>
    <source>
        <strain evidence="4 5">BIOML-A122</strain>
    </source>
</reference>
<sequence length="1892" mass="213461">MKIRYLSLIVLLVMSVFAPMQAQTYDNLWKELEVLERKDLPKSVISEAMKIYDKAKAEQNVPQMMKAYLTAMQYRSLLTPDSLKVDMNGLEQWASQTGSMEDKAILYSILGEMTMPADVKKGLGYLQASLKDKDRLLLIPVEKLRPMVRVGEASKRYFRDNLYNLLARRAIQIMQQYRWQAAAKANQTNSLPADMTDMDQFVTYQFVPVSDCDLTAAVMQTYQSLLKAYDTETEREGWLLTGIDALNYLYRNFSGNFSNDVCQQELRKWIHTYPAVKTVPEAYLALAQFLQYQNNQVERLRIVREGIAGYPRYEGINQLKNIEKEILNASLSLEIATAYPGEQQSVKVNYKNLTGITLQLYKVNLPVTSAVLQNRTTHFESKYARLQREEHFSLKPTTDYLNVDTTLTIQAPQAGIYFLKAVPDGKKGVSDGTLMNVTALKTIYRPLPDGTLELVVVDAVSGQPVSEAEVTIYTEKGGGYSPQQTYQADKQGTLKLDFLNSNKYWYNAHTAADNAMPILNLWKNDYYYKESKRKEVLQLFTDRSIYRPGQTVYVSGLAYEMEKDSTRVLADKKYTVSLYDANNNETGKVEVRTNGFGSFSGQFVLPSPCLTGYFSLRAADTSVSFKVEEYKRPTFDVTFEPVKVEYQVGDSIEVVGMAKTFAGAPVQNARVHYNISRSYAWVWRFMGRGSARWEGEAMTDADGKFSVPVHFEIDSDRRESPLWYYTYNIQADVTDGAGETQQANLSLPLGSTSMVLNMDNLPDNLVKEKKLEIKLTAMNLSGEPVDTPVTYQVVEMEEQKDGQEKEGRKVLTGTVEANKSFVPEAIYALPSGNYRLKLSAKDTQGRECTASKNFLLFSLNDKRPPFVITDWFYQDGLEFDAASPATVYIGSSEKNVYLLYDVFAGNKRLESKRIELSDSVVSFRFPYKKEYGDGILVSMAFVKDGRLYSHNARIMKPAPEKKLQLKWTTFRDKLRPGQQEEWKLTVLYPDGSPAEAEMLATMYDASLDKIYSAHKLDFGVDFHYVVPLTYWNTSYMRNAYLYVDFPLKRLRAVPLEYSELIIPSTGRMEAMVVGYGGSPRATLAGALKIRGRSAANAVMNQEAVTDMVLQEEMVETSAQEKVEMGSSEELAETGDIQIRENFAETAFFYPQLRTNEKGEVSISFVLPESLTRWKFMGLAHTRNVDYGKIEATATASKEFMLQPNMPRFVRVGDKANIAASLMNLSDKGVKGTVRMELFNPETEKVFYSQKQKFDVKGGETGHVNFTFEVGDKYAVMACRMVADGDTFSDGEQRYIPVLTDKQWVTETVPLNVNGEGAHIFSLENLFNKHSKTASEQRLTVEFTAHPAWYAVQALPVVANPQNEDALSWATAYYAHSLAACIVKENPRIKQIFDSWKAQSGTKETFMSNLQKNQELKNILLAETPWLTEATNEAEQKQRIATLFDLNTMNSQLAVSVEKLGELQNADGAWSWYKGMQGSRYVTTQVMEMLVRLNALTHQDADSRMQPMIQKGFEYLGKQAAEEYKSMKEAEKKGAVGLRPSEQVLRYLYICALDGKAPVDEKVNRYFIDKLSGEGKELTIYGKALGAIILQQSGKVAEARLFMQSLMEYSVVTDEMGRYFDTPKARYSWFSYKIPTEVAAMEAIQRITKDTKAIDEMKRWLLKQKQTQTWETPIATADAVYALMATGASDLLANTGGVEITLGKEVIRTPADDAIGYIKKTVSGDVMNIKKVRVDKEGAGMGWGAVYAQYLESMDQIGEQGNGLSVSRQLYKGDEALNESVPLKVGDKITVRLTVKADRDMDFVQIKDDRAACMEPLQAVSGFRWGNGLGYYQATKDASTQFFIDQMRKGTYVIEYQVYVNRTGEYQAGIATVQSAYAPEFGGHTGGYRVMVE</sequence>
<organism evidence="4 5">
    <name type="scientific">Phocaeicola vulgatus</name>
    <name type="common">Bacteroides vulgatus</name>
    <dbReference type="NCBI Taxonomy" id="821"/>
    <lineage>
        <taxon>Bacteria</taxon>
        <taxon>Pseudomonadati</taxon>
        <taxon>Bacteroidota</taxon>
        <taxon>Bacteroidia</taxon>
        <taxon>Bacteroidales</taxon>
        <taxon>Bacteroidaceae</taxon>
        <taxon>Phocaeicola</taxon>
    </lineage>
</organism>
<proteinExistence type="inferred from homology"/>
<dbReference type="EMBL" id="WDBI01000004">
    <property type="protein sequence ID" value="KAB6529201.1"/>
    <property type="molecule type" value="Genomic_DNA"/>
</dbReference>
<dbReference type="InterPro" id="IPR051802">
    <property type="entry name" value="YfhM-like"/>
</dbReference>
<dbReference type="Gene3D" id="2.20.130.20">
    <property type="match status" value="1"/>
</dbReference>
<evidence type="ECO:0000313" key="4">
    <source>
        <dbReference type="EMBL" id="KAB6529201.1"/>
    </source>
</evidence>
<dbReference type="InterPro" id="IPR008930">
    <property type="entry name" value="Terpenoid_cyclase/PrenylTrfase"/>
</dbReference>
<feature type="signal peptide" evidence="2">
    <location>
        <begin position="1"/>
        <end position="22"/>
    </location>
</feature>
<dbReference type="PANTHER" id="PTHR40094:SF1">
    <property type="entry name" value="UBIQUITIN DOMAIN-CONTAINING PROTEIN"/>
    <property type="match status" value="1"/>
</dbReference>
<feature type="chain" id="PRO_5030153875" evidence="2">
    <location>
        <begin position="23"/>
        <end position="1892"/>
    </location>
</feature>
<dbReference type="Gene3D" id="2.60.40.1930">
    <property type="match status" value="1"/>
</dbReference>
<dbReference type="SMART" id="SM01360">
    <property type="entry name" value="A2M"/>
    <property type="match status" value="1"/>
</dbReference>
<evidence type="ECO:0000256" key="2">
    <source>
        <dbReference type="SAM" id="SignalP"/>
    </source>
</evidence>
<feature type="domain" description="Alpha-2-macroglobulin" evidence="3">
    <location>
        <begin position="1145"/>
        <end position="1235"/>
    </location>
</feature>
<dbReference type="InterPro" id="IPR041246">
    <property type="entry name" value="Bact_MG10"/>
</dbReference>
<evidence type="ECO:0000259" key="3">
    <source>
        <dbReference type="SMART" id="SM01360"/>
    </source>
</evidence>
<comment type="caution">
    <text evidence="4">The sequence shown here is derived from an EMBL/GenBank/DDBJ whole genome shotgun (WGS) entry which is preliminary data.</text>
</comment>
<dbReference type="SUPFAM" id="SSF48239">
    <property type="entry name" value="Terpenoid cyclases/Protein prenyltransferases"/>
    <property type="match status" value="1"/>
</dbReference>
<dbReference type="Pfam" id="PF17973">
    <property type="entry name" value="bMG10"/>
    <property type="match status" value="1"/>
</dbReference>
<evidence type="ECO:0000256" key="1">
    <source>
        <dbReference type="ARBA" id="ARBA00010556"/>
    </source>
</evidence>
<protein>
    <submittedName>
        <fullName evidence="4">Alpha-2-macroglobulin</fullName>
    </submittedName>
</protein>